<dbReference type="InterPro" id="IPR001296">
    <property type="entry name" value="Glyco_trans_1"/>
</dbReference>
<dbReference type="CDD" id="cd03801">
    <property type="entry name" value="GT4_PimA-like"/>
    <property type="match status" value="1"/>
</dbReference>
<dbReference type="GO" id="GO:0016757">
    <property type="term" value="F:glycosyltransferase activity"/>
    <property type="evidence" value="ECO:0007669"/>
    <property type="project" value="UniProtKB-KW"/>
</dbReference>
<name>A0ABW4XGW4_9GAMM</name>
<feature type="domain" description="Glycosyl transferase family 1" evidence="1">
    <location>
        <begin position="185"/>
        <end position="334"/>
    </location>
</feature>
<dbReference type="InterPro" id="IPR028098">
    <property type="entry name" value="Glyco_trans_4-like_N"/>
</dbReference>
<evidence type="ECO:0000313" key="4">
    <source>
        <dbReference type="Proteomes" id="UP001597380"/>
    </source>
</evidence>
<dbReference type="Gene3D" id="3.40.50.2000">
    <property type="entry name" value="Glycogen Phosphorylase B"/>
    <property type="match status" value="2"/>
</dbReference>
<dbReference type="EC" id="2.4.-.-" evidence="3"/>
<proteinExistence type="predicted"/>
<reference evidence="4" key="1">
    <citation type="journal article" date="2019" name="Int. J. Syst. Evol. Microbiol.">
        <title>The Global Catalogue of Microorganisms (GCM) 10K type strain sequencing project: providing services to taxonomists for standard genome sequencing and annotation.</title>
        <authorList>
            <consortium name="The Broad Institute Genomics Platform"/>
            <consortium name="The Broad Institute Genome Sequencing Center for Infectious Disease"/>
            <person name="Wu L."/>
            <person name="Ma J."/>
        </authorList>
    </citation>
    <scope>NUCLEOTIDE SEQUENCE [LARGE SCALE GENOMIC DNA]</scope>
    <source>
        <strain evidence="4">CGMCC 1.10992</strain>
    </source>
</reference>
<gene>
    <name evidence="3" type="ORF">ACFSJ3_02085</name>
</gene>
<dbReference type="RefSeq" id="WP_345338250.1">
    <property type="nucleotide sequence ID" value="NZ_BAABLI010000004.1"/>
</dbReference>
<keyword evidence="3" id="KW-0328">Glycosyltransferase</keyword>
<dbReference type="Proteomes" id="UP001597380">
    <property type="component" value="Unassembled WGS sequence"/>
</dbReference>
<dbReference type="SUPFAM" id="SSF53756">
    <property type="entry name" value="UDP-Glycosyltransferase/glycogen phosphorylase"/>
    <property type="match status" value="1"/>
</dbReference>
<sequence length="376" mass="42244">MRNKLLILNDIGGKGGAEKILSLYSEILAESGFDVEVAFGSEGETYESVSKVVNKVSLIDPPKILTIKYLKLFERVYRLLSLFLIILRFKGKTVVTNTLFMQIFASPIVRLLGKELIWYEHNIQPKGFRRSFIRFYAKLFPRYIIAVSNAVADVYRDLGLNDKVKVIHNGIPALPSASKEKLIELKREFKLKDSDFVVVAISRITEYKGLHVLTKAIESITDENVKVFILGDTGISSKDLVYKRELVRTASGNVTFLGWRDDASDWISLANVFCAPAIGADPFPTTILEAMSLGAICIVSEIGGQPESIKNGHSGYLFKPGSSEELATIINNIKDEFNYESTFEVKRSALNSFKENFTIEKYTDRLNRVFQKIVEG</sequence>
<evidence type="ECO:0000259" key="2">
    <source>
        <dbReference type="Pfam" id="PF13439"/>
    </source>
</evidence>
<comment type="caution">
    <text evidence="3">The sequence shown here is derived from an EMBL/GenBank/DDBJ whole genome shotgun (WGS) entry which is preliminary data.</text>
</comment>
<feature type="domain" description="Glycosyltransferase subfamily 4-like N-terminal" evidence="2">
    <location>
        <begin position="15"/>
        <end position="171"/>
    </location>
</feature>
<evidence type="ECO:0000259" key="1">
    <source>
        <dbReference type="Pfam" id="PF00534"/>
    </source>
</evidence>
<dbReference type="Pfam" id="PF00534">
    <property type="entry name" value="Glycos_transf_1"/>
    <property type="match status" value="1"/>
</dbReference>
<accession>A0ABW4XGW4</accession>
<dbReference type="PANTHER" id="PTHR12526:SF627">
    <property type="entry name" value="D-RHAMNOSYLTRANSFERASE WBPZ"/>
    <property type="match status" value="1"/>
</dbReference>
<dbReference type="Pfam" id="PF13439">
    <property type="entry name" value="Glyco_transf_4"/>
    <property type="match status" value="1"/>
</dbReference>
<keyword evidence="3" id="KW-0808">Transferase</keyword>
<evidence type="ECO:0000313" key="3">
    <source>
        <dbReference type="EMBL" id="MFD2094756.1"/>
    </source>
</evidence>
<keyword evidence="4" id="KW-1185">Reference proteome</keyword>
<organism evidence="3 4">
    <name type="scientific">Corallincola platygyrae</name>
    <dbReference type="NCBI Taxonomy" id="1193278"/>
    <lineage>
        <taxon>Bacteria</taxon>
        <taxon>Pseudomonadati</taxon>
        <taxon>Pseudomonadota</taxon>
        <taxon>Gammaproteobacteria</taxon>
        <taxon>Alteromonadales</taxon>
        <taxon>Psychromonadaceae</taxon>
        <taxon>Corallincola</taxon>
    </lineage>
</organism>
<dbReference type="EMBL" id="JBHUHT010000007">
    <property type="protein sequence ID" value="MFD2094756.1"/>
    <property type="molecule type" value="Genomic_DNA"/>
</dbReference>
<protein>
    <submittedName>
        <fullName evidence="3">Glycosyltransferase family 4 protein</fullName>
        <ecNumber evidence="3">2.4.-.-</ecNumber>
    </submittedName>
</protein>
<dbReference type="PANTHER" id="PTHR12526">
    <property type="entry name" value="GLYCOSYLTRANSFERASE"/>
    <property type="match status" value="1"/>
</dbReference>